<dbReference type="SUPFAM" id="SSF57802">
    <property type="entry name" value="Rubredoxin-like"/>
    <property type="match status" value="1"/>
</dbReference>
<dbReference type="EMBL" id="LR792632">
    <property type="protein sequence ID" value="CAB3288170.1"/>
    <property type="molecule type" value="Genomic_DNA"/>
</dbReference>
<dbReference type="GeneID" id="65883390"/>
<organism evidence="1 2">
    <name type="scientific">Methanocaldococcus lauensis</name>
    <dbReference type="NCBI Taxonomy" id="2546128"/>
    <lineage>
        <taxon>Archaea</taxon>
        <taxon>Methanobacteriati</taxon>
        <taxon>Methanobacteriota</taxon>
        <taxon>Methanomada group</taxon>
        <taxon>Methanococci</taxon>
        <taxon>Methanococcales</taxon>
        <taxon>Methanocaldococcaceae</taxon>
        <taxon>Methanocaldococcus</taxon>
    </lineage>
</organism>
<gene>
    <name evidence="1" type="ORF">MLAUSG7_0581</name>
</gene>
<keyword evidence="2" id="KW-1185">Reference proteome</keyword>
<sequence length="67" mass="7629">MEMKRFICAKCNNIIEVPYGVPKPDFCPYCNAPSIYIHRIDSGGRGLGRGRGRRCGMRFINNNHPTE</sequence>
<proteinExistence type="predicted"/>
<evidence type="ECO:0000313" key="2">
    <source>
        <dbReference type="Proteomes" id="UP000679213"/>
    </source>
</evidence>
<evidence type="ECO:0000313" key="1">
    <source>
        <dbReference type="EMBL" id="CAB3288170.1"/>
    </source>
</evidence>
<accession>A0A8D6PT93</accession>
<protein>
    <submittedName>
        <fullName evidence="1">Uncharacterized protein</fullName>
    </submittedName>
</protein>
<dbReference type="KEGG" id="mesg:MLAUSG7_0581"/>
<dbReference type="AlphaFoldDB" id="A0A8D6SWC0"/>
<dbReference type="Proteomes" id="UP000679213">
    <property type="component" value="Chromosome I"/>
</dbReference>
<name>A0A8D6SWC0_9EURY</name>
<dbReference type="RefSeq" id="WP_214400459.1">
    <property type="nucleotide sequence ID" value="NZ_LR792632.1"/>
</dbReference>
<accession>A0A8D6SWC0</accession>
<reference evidence="1 2" key="1">
    <citation type="submission" date="2020-04" db="EMBL/GenBank/DDBJ databases">
        <authorList>
            <consortium name="Genoscope - CEA"/>
            <person name="William W."/>
        </authorList>
    </citation>
    <scope>NUCLEOTIDE SEQUENCE [LARGE SCALE GENOMIC DNA]</scope>
    <source>
        <strain evidence="1 2">SG7</strain>
    </source>
</reference>